<dbReference type="GO" id="GO:0016787">
    <property type="term" value="F:hydrolase activity"/>
    <property type="evidence" value="ECO:0007669"/>
    <property type="project" value="UniProtKB-KW"/>
</dbReference>
<protein>
    <submittedName>
        <fullName evidence="2">Alpha/beta hydrolase</fullName>
    </submittedName>
</protein>
<evidence type="ECO:0000259" key="1">
    <source>
        <dbReference type="Pfam" id="PF12697"/>
    </source>
</evidence>
<evidence type="ECO:0000313" key="2">
    <source>
        <dbReference type="EMBL" id="TYL84706.1"/>
    </source>
</evidence>
<keyword evidence="2" id="KW-0378">Hydrolase</keyword>
<dbReference type="InterPro" id="IPR029058">
    <property type="entry name" value="AB_hydrolase_fold"/>
</dbReference>
<dbReference type="Gene3D" id="3.40.50.1820">
    <property type="entry name" value="alpha/beta hydrolase"/>
    <property type="match status" value="1"/>
</dbReference>
<sequence>MGNTKPRTVILVHGAWTDGSCWSSVIAQLNGAAVETTAVQLPLSSLAEDVATVQRAMALEEGPLLLVGHSYGGVVITQAGDDPRVAGLVYVAAFAPDADQSALTLAELLPPSPAASELERDGSGFFKLTRKGILEDFAQDLIVGQKEVMIATQGPISIHALGAPVSSTAWRGRSCWYVLAENDRTIWPALQERMSSHIGAETIRVPAGHVAMLSCPQKVAEVILLATAATPSRKKCEHMPPEGSRP</sequence>
<dbReference type="AlphaFoldDB" id="A0A5S4WVY6"/>
<name>A0A5S4WVY6_9BRAD</name>
<feature type="domain" description="AB hydrolase-1" evidence="1">
    <location>
        <begin position="9"/>
        <end position="222"/>
    </location>
</feature>
<comment type="caution">
    <text evidence="2">The sequence shown here is derived from an EMBL/GenBank/DDBJ whole genome shotgun (WGS) entry which is preliminary data.</text>
</comment>
<accession>A0A5S4WVY6</accession>
<dbReference type="InterPro" id="IPR052897">
    <property type="entry name" value="Sec-Metab_Biosynth_Hydrolase"/>
</dbReference>
<dbReference type="EMBL" id="VSSR01000021">
    <property type="protein sequence ID" value="TYL84706.1"/>
    <property type="molecule type" value="Genomic_DNA"/>
</dbReference>
<reference evidence="2 3" key="1">
    <citation type="submission" date="2019-08" db="EMBL/GenBank/DDBJ databases">
        <title>Bradyrhizobium hipponensis sp. nov., a rhizobium isolated from a Lupinus angustifolius root nodule in Tunisia.</title>
        <authorList>
            <person name="Off K."/>
            <person name="Rejili M."/>
            <person name="Mars M."/>
            <person name="Brachmann A."/>
            <person name="Marin M."/>
        </authorList>
    </citation>
    <scope>NUCLEOTIDE SEQUENCE [LARGE SCALE GENOMIC DNA]</scope>
    <source>
        <strain evidence="2 3">CTAW11</strain>
    </source>
</reference>
<proteinExistence type="predicted"/>
<gene>
    <name evidence="2" type="ORF">FXB38_13595</name>
</gene>
<dbReference type="Pfam" id="PF12697">
    <property type="entry name" value="Abhydrolase_6"/>
    <property type="match status" value="1"/>
</dbReference>
<evidence type="ECO:0000313" key="3">
    <source>
        <dbReference type="Proteomes" id="UP000324853"/>
    </source>
</evidence>
<dbReference type="Proteomes" id="UP000324853">
    <property type="component" value="Unassembled WGS sequence"/>
</dbReference>
<organism evidence="2 3">
    <name type="scientific">Bradyrhizobium cytisi</name>
    <dbReference type="NCBI Taxonomy" id="515489"/>
    <lineage>
        <taxon>Bacteria</taxon>
        <taxon>Pseudomonadati</taxon>
        <taxon>Pseudomonadota</taxon>
        <taxon>Alphaproteobacteria</taxon>
        <taxon>Hyphomicrobiales</taxon>
        <taxon>Nitrobacteraceae</taxon>
        <taxon>Bradyrhizobium</taxon>
    </lineage>
</organism>
<dbReference type="InterPro" id="IPR000073">
    <property type="entry name" value="AB_hydrolase_1"/>
</dbReference>
<dbReference type="PANTHER" id="PTHR37017:SF11">
    <property type="entry name" value="ESTERASE_LIPASE_THIOESTERASE DOMAIN-CONTAINING PROTEIN"/>
    <property type="match status" value="1"/>
</dbReference>
<dbReference type="SUPFAM" id="SSF53474">
    <property type="entry name" value="alpha/beta-Hydrolases"/>
    <property type="match status" value="1"/>
</dbReference>
<keyword evidence="3" id="KW-1185">Reference proteome</keyword>
<dbReference type="OrthoDB" id="9814966at2"/>
<dbReference type="PANTHER" id="PTHR37017">
    <property type="entry name" value="AB HYDROLASE-1 DOMAIN-CONTAINING PROTEIN-RELATED"/>
    <property type="match status" value="1"/>
</dbReference>
<dbReference type="RefSeq" id="WP_148751356.1">
    <property type="nucleotide sequence ID" value="NZ_VSSR01000021.1"/>
</dbReference>